<accession>A0A165ZYM8</accession>
<dbReference type="AlphaFoldDB" id="A0A165ZYM8"/>
<gene>
    <name evidence="1" type="ORF">MBORA_15830</name>
</gene>
<protein>
    <submittedName>
        <fullName evidence="1">Uncharacterized protein</fullName>
    </submittedName>
</protein>
<proteinExistence type="predicted"/>
<dbReference type="STRING" id="66851.MBORA_15830"/>
<dbReference type="RefSeq" id="WP_155930813.1">
    <property type="nucleotide sequence ID" value="NZ_CABMAB010000022.1"/>
</dbReference>
<dbReference type="Proteomes" id="UP000077428">
    <property type="component" value="Unassembled WGS sequence"/>
</dbReference>
<reference evidence="2" key="1">
    <citation type="journal article" date="2016" name="Genome Announc.">
        <title>Draft Genome Sequences of Methanobrevibacter curvatus DSM11111, Methanobrevibacter cuticularis DSM11139, Methanobrevibacter filiformis DSM11501, and Methanobrevibacter oralis DSM7256.</title>
        <authorList>
            <person name="Poehlein A."/>
            <person name="Seedorf H."/>
        </authorList>
    </citation>
    <scope>NUCLEOTIDE SEQUENCE [LARGE SCALE GENOMIC DNA]</scope>
    <source>
        <strain evidence="2">DSM 7256 / JCM 30027 / ZR</strain>
    </source>
</reference>
<evidence type="ECO:0000313" key="1">
    <source>
        <dbReference type="EMBL" id="KZX11338.1"/>
    </source>
</evidence>
<name>A0A165ZYM8_METOA</name>
<evidence type="ECO:0000313" key="2">
    <source>
        <dbReference type="Proteomes" id="UP000077428"/>
    </source>
</evidence>
<dbReference type="PATRIC" id="fig|66851.6.peg.1723"/>
<comment type="caution">
    <text evidence="1">The sequence shown here is derived from an EMBL/GenBank/DDBJ whole genome shotgun (WGS) entry which is preliminary data.</text>
</comment>
<dbReference type="EMBL" id="LWMU01000092">
    <property type="protein sequence ID" value="KZX11338.1"/>
    <property type="molecule type" value="Genomic_DNA"/>
</dbReference>
<keyword evidence="2" id="KW-1185">Reference proteome</keyword>
<organism evidence="1 2">
    <name type="scientific">Methanobrevibacter oralis</name>
    <dbReference type="NCBI Taxonomy" id="66851"/>
    <lineage>
        <taxon>Archaea</taxon>
        <taxon>Methanobacteriati</taxon>
        <taxon>Methanobacteriota</taxon>
        <taxon>Methanomada group</taxon>
        <taxon>Methanobacteria</taxon>
        <taxon>Methanobacteriales</taxon>
        <taxon>Methanobacteriaceae</taxon>
        <taxon>Methanobrevibacter</taxon>
    </lineage>
</organism>
<sequence length="54" mass="6285">MLDIVEMGEGTVTLKKEDYERLVLERDEYKAICHEFSRIKKNLDSKIKGGVINE</sequence>